<name>A0ABS0BYS7_9GAMM</name>
<keyword evidence="3" id="KW-1185">Reference proteome</keyword>
<dbReference type="RefSeq" id="WP_185979084.1">
    <property type="nucleotide sequence ID" value="NZ_JACBGI020000033.1"/>
</dbReference>
<proteinExistence type="predicted"/>
<reference evidence="2 3" key="1">
    <citation type="submission" date="2020-06" db="EMBL/GenBank/DDBJ databases">
        <authorList>
            <person name="Scott K."/>
        </authorList>
    </citation>
    <scope>NUCLEOTIDE SEQUENCE [LARGE SCALE GENOMIC DNA]</scope>
    <source>
        <strain evidence="2 3">HH1</strain>
    </source>
</reference>
<organism evidence="2 3">
    <name type="scientific">Thiomicrorhabdus heinhorstiae</name>
    <dbReference type="NCBI Taxonomy" id="2748010"/>
    <lineage>
        <taxon>Bacteria</taxon>
        <taxon>Pseudomonadati</taxon>
        <taxon>Pseudomonadota</taxon>
        <taxon>Gammaproteobacteria</taxon>
        <taxon>Thiotrichales</taxon>
        <taxon>Piscirickettsiaceae</taxon>
        <taxon>Thiomicrorhabdus</taxon>
    </lineage>
</organism>
<evidence type="ECO:0000313" key="3">
    <source>
        <dbReference type="Proteomes" id="UP001193680"/>
    </source>
</evidence>
<dbReference type="EMBL" id="JACBGI020000033">
    <property type="protein sequence ID" value="MBF6058939.1"/>
    <property type="molecule type" value="Genomic_DNA"/>
</dbReference>
<sequence length="114" mass="12368">MVKNFFIAAALIMPNVALCQNATEEGKITQLVVHNSQDSSAISQRVRVSLSGTIQNDFCSTTGDWVINLNNEAAKAQYSLLLTSYMTGKEVKLSGNPSANCIAGQEVVRNIEFK</sequence>
<gene>
    <name evidence="2" type="ORF">H8792_011345</name>
</gene>
<feature type="signal peptide" evidence="1">
    <location>
        <begin position="1"/>
        <end position="19"/>
    </location>
</feature>
<reference evidence="2 3" key="2">
    <citation type="submission" date="2020-11" db="EMBL/GenBank/DDBJ databases">
        <title>Sulfur oxidizing isolate from Hospital Hole Sinkhole.</title>
        <authorList>
            <person name="Scott K.M."/>
        </authorList>
    </citation>
    <scope>NUCLEOTIDE SEQUENCE [LARGE SCALE GENOMIC DNA]</scope>
    <source>
        <strain evidence="2 3">HH1</strain>
    </source>
</reference>
<dbReference type="Proteomes" id="UP001193680">
    <property type="component" value="Unassembled WGS sequence"/>
</dbReference>
<evidence type="ECO:0000256" key="1">
    <source>
        <dbReference type="SAM" id="SignalP"/>
    </source>
</evidence>
<comment type="caution">
    <text evidence="2">The sequence shown here is derived from an EMBL/GenBank/DDBJ whole genome shotgun (WGS) entry which is preliminary data.</text>
</comment>
<protein>
    <submittedName>
        <fullName evidence="2">Uncharacterized protein</fullName>
    </submittedName>
</protein>
<accession>A0ABS0BYS7</accession>
<keyword evidence="1" id="KW-0732">Signal</keyword>
<evidence type="ECO:0000313" key="2">
    <source>
        <dbReference type="EMBL" id="MBF6058939.1"/>
    </source>
</evidence>
<feature type="chain" id="PRO_5047051957" evidence="1">
    <location>
        <begin position="20"/>
        <end position="114"/>
    </location>
</feature>